<dbReference type="InterPro" id="IPR005471">
    <property type="entry name" value="Tscrpt_reg_IclR_N"/>
</dbReference>
<dbReference type="RefSeq" id="WP_092731396.1">
    <property type="nucleotide sequence ID" value="NZ_FNPC01000003.1"/>
</dbReference>
<evidence type="ECO:0000256" key="2">
    <source>
        <dbReference type="ARBA" id="ARBA00023125"/>
    </source>
</evidence>
<dbReference type="InterPro" id="IPR011991">
    <property type="entry name" value="ArsR-like_HTH"/>
</dbReference>
<keyword evidence="7" id="KW-1185">Reference proteome</keyword>
<dbReference type="GO" id="GO:0045892">
    <property type="term" value="P:negative regulation of DNA-templated transcription"/>
    <property type="evidence" value="ECO:0007669"/>
    <property type="project" value="TreeGrafter"/>
</dbReference>
<keyword evidence="2" id="KW-0238">DNA-binding</keyword>
<dbReference type="PROSITE" id="PS51077">
    <property type="entry name" value="HTH_ICLR"/>
    <property type="match status" value="1"/>
</dbReference>
<accession>A0A1H3H626</accession>
<dbReference type="InterPro" id="IPR036390">
    <property type="entry name" value="WH_DNA-bd_sf"/>
</dbReference>
<dbReference type="SMART" id="SM00346">
    <property type="entry name" value="HTH_ICLR"/>
    <property type="match status" value="1"/>
</dbReference>
<evidence type="ECO:0000256" key="1">
    <source>
        <dbReference type="ARBA" id="ARBA00023015"/>
    </source>
</evidence>
<evidence type="ECO:0000313" key="6">
    <source>
        <dbReference type="EMBL" id="SDY11023.1"/>
    </source>
</evidence>
<dbReference type="InterPro" id="IPR050707">
    <property type="entry name" value="HTH_MetabolicPath_Reg"/>
</dbReference>
<dbReference type="SUPFAM" id="SSF55781">
    <property type="entry name" value="GAF domain-like"/>
    <property type="match status" value="1"/>
</dbReference>
<sequence>MANTNGGGVQTTRKTFAIVHALKELDGARIDELSEHLDMASSTVHRHVATLDDLGYLDREGDVYHLGLRFLTLGGHAQTRQPVFDLAKEKVDQIARETDERSQFIVEDGGRRMYVYTEAGTNAVKTDATIGKRGPIHSSAAGKAILAASSDEFVADVLDRHGVSQVTPHTIDDRETLLAEIEEIRERGYAFNEQESTLGLRAVASTITGVNGEVYGAISIAGPAHRFKGELFRSEYPDLLLAATNEIELKLEYS</sequence>
<organism evidence="6 7">
    <name type="scientific">Halopenitus persicus</name>
    <dbReference type="NCBI Taxonomy" id="1048396"/>
    <lineage>
        <taxon>Archaea</taxon>
        <taxon>Methanobacteriati</taxon>
        <taxon>Methanobacteriota</taxon>
        <taxon>Stenosarchaea group</taxon>
        <taxon>Halobacteria</taxon>
        <taxon>Halobacteriales</taxon>
        <taxon>Haloferacaceae</taxon>
        <taxon>Halopenitus</taxon>
    </lineage>
</organism>
<dbReference type="EMBL" id="FNPC01000003">
    <property type="protein sequence ID" value="SDY11023.1"/>
    <property type="molecule type" value="Genomic_DNA"/>
</dbReference>
<dbReference type="GO" id="GO:0003700">
    <property type="term" value="F:DNA-binding transcription factor activity"/>
    <property type="evidence" value="ECO:0007669"/>
    <property type="project" value="TreeGrafter"/>
</dbReference>
<dbReference type="Pfam" id="PF01614">
    <property type="entry name" value="IclR_C"/>
    <property type="match status" value="1"/>
</dbReference>
<dbReference type="InterPro" id="IPR029016">
    <property type="entry name" value="GAF-like_dom_sf"/>
</dbReference>
<dbReference type="PANTHER" id="PTHR30136:SF35">
    <property type="entry name" value="HTH-TYPE TRANSCRIPTIONAL REGULATOR RV1719"/>
    <property type="match status" value="1"/>
</dbReference>
<dbReference type="AlphaFoldDB" id="A0A1H3H626"/>
<dbReference type="Gene3D" id="3.30.450.40">
    <property type="match status" value="1"/>
</dbReference>
<dbReference type="GO" id="GO:0003677">
    <property type="term" value="F:DNA binding"/>
    <property type="evidence" value="ECO:0007669"/>
    <property type="project" value="UniProtKB-KW"/>
</dbReference>
<dbReference type="Proteomes" id="UP000199079">
    <property type="component" value="Unassembled WGS sequence"/>
</dbReference>
<dbReference type="OrthoDB" id="14763at2157"/>
<feature type="domain" description="IclR-ED" evidence="5">
    <location>
        <begin position="69"/>
        <end position="253"/>
    </location>
</feature>
<evidence type="ECO:0000313" key="7">
    <source>
        <dbReference type="Proteomes" id="UP000199079"/>
    </source>
</evidence>
<dbReference type="CDD" id="cd00090">
    <property type="entry name" value="HTH_ARSR"/>
    <property type="match status" value="1"/>
</dbReference>
<evidence type="ECO:0000256" key="3">
    <source>
        <dbReference type="ARBA" id="ARBA00023163"/>
    </source>
</evidence>
<protein>
    <submittedName>
        <fullName evidence="6">Transcriptional regulator, IclR family</fullName>
    </submittedName>
</protein>
<gene>
    <name evidence="6" type="ORF">SAMN05216564_103137</name>
</gene>
<dbReference type="Pfam" id="PF09339">
    <property type="entry name" value="HTH_IclR"/>
    <property type="match status" value="1"/>
</dbReference>
<dbReference type="Gene3D" id="1.10.10.10">
    <property type="entry name" value="Winged helix-like DNA-binding domain superfamily/Winged helix DNA-binding domain"/>
    <property type="match status" value="1"/>
</dbReference>
<dbReference type="InterPro" id="IPR036388">
    <property type="entry name" value="WH-like_DNA-bd_sf"/>
</dbReference>
<dbReference type="PROSITE" id="PS51078">
    <property type="entry name" value="ICLR_ED"/>
    <property type="match status" value="1"/>
</dbReference>
<dbReference type="SUPFAM" id="SSF46785">
    <property type="entry name" value="Winged helix' DNA-binding domain"/>
    <property type="match status" value="1"/>
</dbReference>
<dbReference type="PANTHER" id="PTHR30136">
    <property type="entry name" value="HELIX-TURN-HELIX TRANSCRIPTIONAL REGULATOR, ICLR FAMILY"/>
    <property type="match status" value="1"/>
</dbReference>
<keyword evidence="1" id="KW-0805">Transcription regulation</keyword>
<evidence type="ECO:0000259" key="5">
    <source>
        <dbReference type="PROSITE" id="PS51078"/>
    </source>
</evidence>
<name>A0A1H3H626_9EURY</name>
<keyword evidence="3" id="KW-0804">Transcription</keyword>
<reference evidence="7" key="1">
    <citation type="submission" date="2016-10" db="EMBL/GenBank/DDBJ databases">
        <authorList>
            <person name="Varghese N."/>
            <person name="Submissions S."/>
        </authorList>
    </citation>
    <scope>NUCLEOTIDE SEQUENCE [LARGE SCALE GENOMIC DNA]</scope>
    <source>
        <strain evidence="7">DC30,IBRC 10041,KCTC 4046</strain>
    </source>
</reference>
<proteinExistence type="predicted"/>
<feature type="domain" description="HTH iclR-type" evidence="4">
    <location>
        <begin position="9"/>
        <end position="68"/>
    </location>
</feature>
<evidence type="ECO:0000259" key="4">
    <source>
        <dbReference type="PROSITE" id="PS51077"/>
    </source>
</evidence>
<dbReference type="InterPro" id="IPR014757">
    <property type="entry name" value="Tscrpt_reg_IclR_C"/>
</dbReference>